<evidence type="ECO:0000256" key="11">
    <source>
        <dbReference type="RuleBase" id="RU363063"/>
    </source>
</evidence>
<evidence type="ECO:0000256" key="12">
    <source>
        <dbReference type="SAM" id="MobiDB-lite"/>
    </source>
</evidence>
<dbReference type="OrthoDB" id="115198at2759"/>
<dbReference type="GO" id="GO:0006493">
    <property type="term" value="P:protein O-linked glycosylation"/>
    <property type="evidence" value="ECO:0007669"/>
    <property type="project" value="TreeGrafter"/>
</dbReference>
<dbReference type="FunFam" id="3.90.550.50:FF:000001">
    <property type="entry name" value="Hexosyltransferase"/>
    <property type="match status" value="1"/>
</dbReference>
<dbReference type="AlphaFoldDB" id="A0A482XG18"/>
<evidence type="ECO:0000256" key="6">
    <source>
        <dbReference type="ARBA" id="ARBA00022968"/>
    </source>
</evidence>
<evidence type="ECO:0000256" key="7">
    <source>
        <dbReference type="ARBA" id="ARBA00022989"/>
    </source>
</evidence>
<dbReference type="Gene3D" id="3.90.550.50">
    <property type="match status" value="1"/>
</dbReference>
<evidence type="ECO:0000313" key="13">
    <source>
        <dbReference type="EMBL" id="RZF44228.1"/>
    </source>
</evidence>
<dbReference type="STRING" id="195883.A0A482XG18"/>
<keyword evidence="6" id="KW-0735">Signal-anchor</keyword>
<feature type="region of interest" description="Disordered" evidence="12">
    <location>
        <begin position="38"/>
        <end position="57"/>
    </location>
</feature>
<evidence type="ECO:0000256" key="3">
    <source>
        <dbReference type="ARBA" id="ARBA00022676"/>
    </source>
</evidence>
<comment type="subcellular location">
    <subcellularLocation>
        <location evidence="1 11">Golgi apparatus membrane</location>
        <topology evidence="1 11">Single-pass type II membrane protein</topology>
    </subcellularLocation>
</comment>
<dbReference type="PANTHER" id="PTHR11214">
    <property type="entry name" value="BETA-1,3-N-ACETYLGLUCOSAMINYLTRANSFERASE"/>
    <property type="match status" value="1"/>
</dbReference>
<keyword evidence="9" id="KW-0472">Membrane</keyword>
<protein>
    <recommendedName>
        <fullName evidence="11">Hexosyltransferase</fullName>
        <ecNumber evidence="11">2.4.1.-</ecNumber>
    </recommendedName>
</protein>
<evidence type="ECO:0000256" key="4">
    <source>
        <dbReference type="ARBA" id="ARBA00022679"/>
    </source>
</evidence>
<name>A0A482XG18_LAOST</name>
<dbReference type="InParanoid" id="A0A482XG18"/>
<comment type="similarity">
    <text evidence="2 11">Belongs to the glycosyltransferase 31 family.</text>
</comment>
<keyword evidence="8 11" id="KW-0333">Golgi apparatus</keyword>
<dbReference type="Pfam" id="PF01762">
    <property type="entry name" value="Galactosyl_T"/>
    <property type="match status" value="1"/>
</dbReference>
<dbReference type="Proteomes" id="UP000291343">
    <property type="component" value="Unassembled WGS sequence"/>
</dbReference>
<sequence>MLEAHHHQYQYRPLVICLLAGLSFITVCRLRMGTTGGLSSPDGGPDSGGDPSMAVPPLGAVPGPYQPLVASNVSTSPLPYDVTEGALGVADRSQLIDLGNFSFLMNDAAANACHGNATPMLVTLVHSSPAHHLHRDAIRQVCSEQMNVVFLVGETSDNATQQQQLEAENEVHGDIVQGSFRDTYRNLTYKHVMGLKWVAYHCPRVRYVIKTDDDVFVNTNNLHRFLNERLSPLGVRRLIMCQLWEGSVVKRSYRSKWRVSPEEYAGRFYPGYCPGWAVIYSPDVVLLLYRQAQRTPFFWIDDVHVTGTLVAAANLTHTPLPQPYLWTDDRDVMQQHRNSFLFYLMDQQQFKDLHQVQHSLPFS</sequence>
<dbReference type="EMBL" id="QKKF02011224">
    <property type="protein sequence ID" value="RZF44228.1"/>
    <property type="molecule type" value="Genomic_DNA"/>
</dbReference>
<dbReference type="InterPro" id="IPR002659">
    <property type="entry name" value="Glyco_trans_31"/>
</dbReference>
<keyword evidence="10" id="KW-0325">Glycoprotein</keyword>
<proteinExistence type="inferred from homology"/>
<evidence type="ECO:0000256" key="1">
    <source>
        <dbReference type="ARBA" id="ARBA00004323"/>
    </source>
</evidence>
<gene>
    <name evidence="13" type="ORF">LSTR_LSTR003868</name>
</gene>
<reference evidence="13 14" key="1">
    <citation type="journal article" date="2017" name="Gigascience">
        <title>Genome sequence of the small brown planthopper, Laodelphax striatellus.</title>
        <authorList>
            <person name="Zhu J."/>
            <person name="Jiang F."/>
            <person name="Wang X."/>
            <person name="Yang P."/>
            <person name="Bao Y."/>
            <person name="Zhao W."/>
            <person name="Wang W."/>
            <person name="Lu H."/>
            <person name="Wang Q."/>
            <person name="Cui N."/>
            <person name="Li J."/>
            <person name="Chen X."/>
            <person name="Luo L."/>
            <person name="Yu J."/>
            <person name="Kang L."/>
            <person name="Cui F."/>
        </authorList>
    </citation>
    <scope>NUCLEOTIDE SEQUENCE [LARGE SCALE GENOMIC DNA]</scope>
    <source>
        <strain evidence="13">Lst14</strain>
    </source>
</reference>
<dbReference type="SMR" id="A0A482XG18"/>
<keyword evidence="5" id="KW-0812">Transmembrane</keyword>
<organism evidence="13 14">
    <name type="scientific">Laodelphax striatellus</name>
    <name type="common">Small brown planthopper</name>
    <name type="synonym">Delphax striatella</name>
    <dbReference type="NCBI Taxonomy" id="195883"/>
    <lineage>
        <taxon>Eukaryota</taxon>
        <taxon>Metazoa</taxon>
        <taxon>Ecdysozoa</taxon>
        <taxon>Arthropoda</taxon>
        <taxon>Hexapoda</taxon>
        <taxon>Insecta</taxon>
        <taxon>Pterygota</taxon>
        <taxon>Neoptera</taxon>
        <taxon>Paraneoptera</taxon>
        <taxon>Hemiptera</taxon>
        <taxon>Auchenorrhyncha</taxon>
        <taxon>Fulgoroidea</taxon>
        <taxon>Delphacidae</taxon>
        <taxon>Criomorphinae</taxon>
        <taxon>Laodelphax</taxon>
    </lineage>
</organism>
<evidence type="ECO:0000256" key="5">
    <source>
        <dbReference type="ARBA" id="ARBA00022692"/>
    </source>
</evidence>
<accession>A0A482XG18</accession>
<keyword evidence="14" id="KW-1185">Reference proteome</keyword>
<keyword evidence="4" id="KW-0808">Transferase</keyword>
<feature type="compositionally biased region" description="Low complexity" evidence="12">
    <location>
        <begin position="38"/>
        <end position="52"/>
    </location>
</feature>
<evidence type="ECO:0000256" key="9">
    <source>
        <dbReference type="ARBA" id="ARBA00023136"/>
    </source>
</evidence>
<keyword evidence="3 11" id="KW-0328">Glycosyltransferase</keyword>
<dbReference type="GO" id="GO:0016758">
    <property type="term" value="F:hexosyltransferase activity"/>
    <property type="evidence" value="ECO:0007669"/>
    <property type="project" value="InterPro"/>
</dbReference>
<dbReference type="EC" id="2.4.1.-" evidence="11"/>
<dbReference type="PANTHER" id="PTHR11214:SF376">
    <property type="entry name" value="HEXOSYLTRANSFERASE"/>
    <property type="match status" value="1"/>
</dbReference>
<dbReference type="GO" id="GO:0000139">
    <property type="term" value="C:Golgi membrane"/>
    <property type="evidence" value="ECO:0007669"/>
    <property type="project" value="UniProtKB-SubCell"/>
</dbReference>
<dbReference type="FunCoup" id="A0A482XG18">
    <property type="interactions" value="66"/>
</dbReference>
<evidence type="ECO:0000256" key="2">
    <source>
        <dbReference type="ARBA" id="ARBA00008661"/>
    </source>
</evidence>
<keyword evidence="7" id="KW-1133">Transmembrane helix</keyword>
<comment type="caution">
    <text evidence="13">The sequence shown here is derived from an EMBL/GenBank/DDBJ whole genome shotgun (WGS) entry which is preliminary data.</text>
</comment>
<evidence type="ECO:0000313" key="14">
    <source>
        <dbReference type="Proteomes" id="UP000291343"/>
    </source>
</evidence>
<evidence type="ECO:0000256" key="10">
    <source>
        <dbReference type="ARBA" id="ARBA00023180"/>
    </source>
</evidence>
<evidence type="ECO:0000256" key="8">
    <source>
        <dbReference type="ARBA" id="ARBA00023034"/>
    </source>
</evidence>